<feature type="transmembrane region" description="Helical" evidence="1">
    <location>
        <begin position="121"/>
        <end position="142"/>
    </location>
</feature>
<dbReference type="RefSeq" id="WP_110424313.1">
    <property type="nucleotide sequence ID" value="NZ_QGLP01000007.1"/>
</dbReference>
<organism evidence="2 3">
    <name type="scientific">Gilliamella apicola</name>
    <dbReference type="NCBI Taxonomy" id="1196095"/>
    <lineage>
        <taxon>Bacteria</taxon>
        <taxon>Pseudomonadati</taxon>
        <taxon>Pseudomonadota</taxon>
        <taxon>Gammaproteobacteria</taxon>
        <taxon>Orbales</taxon>
        <taxon>Orbaceae</taxon>
        <taxon>Gilliamella</taxon>
    </lineage>
</organism>
<name>A0A2V4DRJ3_9GAMM</name>
<sequence length="156" mass="18399">MTDNLPLRGLGGWLIIVAIRLIFGFISSLFLILNSGIVFIGWSQLTNPDSDFYIENLKWVYPFEIGINLIIILFSIYLLYLFFTKNYKFPSLMICFEFVIVIFQILDLFINDQFTIFKLEIRDIFITTNSIIWSTIWVLYMLNSVRVKNTFVNGHR</sequence>
<comment type="caution">
    <text evidence="2">The sequence shown here is derived from an EMBL/GenBank/DDBJ whole genome shotgun (WGS) entry which is preliminary data.</text>
</comment>
<evidence type="ECO:0000313" key="2">
    <source>
        <dbReference type="EMBL" id="PXZ03195.1"/>
    </source>
</evidence>
<proteinExistence type="predicted"/>
<protein>
    <recommendedName>
        <fullName evidence="4">DUF2569 domain-containing protein</fullName>
    </recommendedName>
</protein>
<evidence type="ECO:0000256" key="1">
    <source>
        <dbReference type="SAM" id="Phobius"/>
    </source>
</evidence>
<dbReference type="InterPro" id="IPR019690">
    <property type="entry name" value="DUF2569"/>
</dbReference>
<feature type="transmembrane region" description="Helical" evidence="1">
    <location>
        <begin position="89"/>
        <end position="109"/>
    </location>
</feature>
<dbReference type="AlphaFoldDB" id="A0A2V4DRJ3"/>
<dbReference type="EMBL" id="QGLP01000007">
    <property type="protein sequence ID" value="PXZ03195.1"/>
    <property type="molecule type" value="Genomic_DNA"/>
</dbReference>
<feature type="transmembrane region" description="Helical" evidence="1">
    <location>
        <begin position="12"/>
        <end position="42"/>
    </location>
</feature>
<keyword evidence="1" id="KW-0812">Transmembrane</keyword>
<gene>
    <name evidence="2" type="ORF">DKK79_12125</name>
</gene>
<reference evidence="2 3" key="1">
    <citation type="submission" date="2018-05" db="EMBL/GenBank/DDBJ databases">
        <title>Reference genomes for bee gut microbiota database.</title>
        <authorList>
            <person name="Ellegaard K.M."/>
        </authorList>
    </citation>
    <scope>NUCLEOTIDE SEQUENCE [LARGE SCALE GENOMIC DNA]</scope>
    <source>
        <strain evidence="2 3">ESL0177</strain>
    </source>
</reference>
<evidence type="ECO:0008006" key="4">
    <source>
        <dbReference type="Google" id="ProtNLM"/>
    </source>
</evidence>
<feature type="transmembrane region" description="Helical" evidence="1">
    <location>
        <begin position="63"/>
        <end position="83"/>
    </location>
</feature>
<keyword evidence="1" id="KW-0472">Membrane</keyword>
<accession>A0A2V4DRJ3</accession>
<dbReference type="Proteomes" id="UP000247483">
    <property type="component" value="Unassembled WGS sequence"/>
</dbReference>
<dbReference type="Pfam" id="PF10754">
    <property type="entry name" value="DUF2569"/>
    <property type="match status" value="1"/>
</dbReference>
<evidence type="ECO:0000313" key="3">
    <source>
        <dbReference type="Proteomes" id="UP000247483"/>
    </source>
</evidence>
<keyword evidence="1" id="KW-1133">Transmembrane helix</keyword>